<dbReference type="Proteomes" id="UP000285060">
    <property type="component" value="Unassembled WGS sequence"/>
</dbReference>
<organism evidence="2 3">
    <name type="scientific">Aphanomyces invadans</name>
    <dbReference type="NCBI Taxonomy" id="157072"/>
    <lineage>
        <taxon>Eukaryota</taxon>
        <taxon>Sar</taxon>
        <taxon>Stramenopiles</taxon>
        <taxon>Oomycota</taxon>
        <taxon>Saprolegniomycetes</taxon>
        <taxon>Saprolegniales</taxon>
        <taxon>Verrucalvaceae</taxon>
        <taxon>Aphanomyces</taxon>
    </lineage>
</organism>
<name>A0A3R7CXM7_9STRA</name>
<accession>A0A3R7CXM7</accession>
<gene>
    <name evidence="2" type="ORF">DYB32_007270</name>
</gene>
<evidence type="ECO:0008006" key="4">
    <source>
        <dbReference type="Google" id="ProtNLM"/>
    </source>
</evidence>
<dbReference type="EMBL" id="QUSY01000762">
    <property type="protein sequence ID" value="RHY27500.1"/>
    <property type="molecule type" value="Genomic_DNA"/>
</dbReference>
<keyword evidence="1" id="KW-0732">Signal</keyword>
<keyword evidence="3" id="KW-1185">Reference proteome</keyword>
<sequence>MVYQNRSWRIWIVWGMTSALICPCTALLEEHCRQQREHLDCLAEAHVVPEDGATVPAHGVEQPPDALALIRQQVLVEVAVDLDDGMRLLQHQRRRGFGKAADSIYILVVAHAKRNLSSCHYIEGYITLGFAAAVENSTGKGLFRLRLDFVEESCIAEGLSVSLDHKSSSLSGWLLAGLGGVTKLLRGAGGRSVTF</sequence>
<evidence type="ECO:0000313" key="3">
    <source>
        <dbReference type="Proteomes" id="UP000285060"/>
    </source>
</evidence>
<proteinExistence type="predicted"/>
<evidence type="ECO:0000313" key="2">
    <source>
        <dbReference type="EMBL" id="RHY27500.1"/>
    </source>
</evidence>
<feature type="chain" id="PRO_5018788146" description="Secreted protein" evidence="1">
    <location>
        <begin position="27"/>
        <end position="195"/>
    </location>
</feature>
<dbReference type="AlphaFoldDB" id="A0A3R7CXM7"/>
<feature type="signal peptide" evidence="1">
    <location>
        <begin position="1"/>
        <end position="26"/>
    </location>
</feature>
<evidence type="ECO:0000256" key="1">
    <source>
        <dbReference type="SAM" id="SignalP"/>
    </source>
</evidence>
<reference evidence="2 3" key="1">
    <citation type="submission" date="2018-08" db="EMBL/GenBank/DDBJ databases">
        <title>Aphanomyces genome sequencing and annotation.</title>
        <authorList>
            <person name="Minardi D."/>
            <person name="Oidtmann B."/>
            <person name="Van Der Giezen M."/>
            <person name="Studholme D.J."/>
        </authorList>
    </citation>
    <scope>NUCLEOTIDE SEQUENCE [LARGE SCALE GENOMIC DNA]</scope>
    <source>
        <strain evidence="2 3">NJM0002</strain>
    </source>
</reference>
<protein>
    <recommendedName>
        <fullName evidence="4">Secreted protein</fullName>
    </recommendedName>
</protein>
<comment type="caution">
    <text evidence="2">The sequence shown here is derived from an EMBL/GenBank/DDBJ whole genome shotgun (WGS) entry which is preliminary data.</text>
</comment>